<organism evidence="2 3">
    <name type="scientific">Microdochium trichocladiopsis</name>
    <dbReference type="NCBI Taxonomy" id="1682393"/>
    <lineage>
        <taxon>Eukaryota</taxon>
        <taxon>Fungi</taxon>
        <taxon>Dikarya</taxon>
        <taxon>Ascomycota</taxon>
        <taxon>Pezizomycotina</taxon>
        <taxon>Sordariomycetes</taxon>
        <taxon>Xylariomycetidae</taxon>
        <taxon>Xylariales</taxon>
        <taxon>Microdochiaceae</taxon>
        <taxon>Microdochium</taxon>
    </lineage>
</organism>
<feature type="compositionally biased region" description="Basic and acidic residues" evidence="1">
    <location>
        <begin position="103"/>
        <end position="114"/>
    </location>
</feature>
<dbReference type="AlphaFoldDB" id="A0A9P9BWP8"/>
<comment type="caution">
    <text evidence="2">The sequence shown here is derived from an EMBL/GenBank/DDBJ whole genome shotgun (WGS) entry which is preliminary data.</text>
</comment>
<feature type="region of interest" description="Disordered" evidence="1">
    <location>
        <begin position="96"/>
        <end position="136"/>
    </location>
</feature>
<evidence type="ECO:0000313" key="2">
    <source>
        <dbReference type="EMBL" id="KAH7041007.1"/>
    </source>
</evidence>
<protein>
    <submittedName>
        <fullName evidence="2">Uncharacterized protein</fullName>
    </submittedName>
</protein>
<evidence type="ECO:0000256" key="1">
    <source>
        <dbReference type="SAM" id="MobiDB-lite"/>
    </source>
</evidence>
<accession>A0A9P9BWP8</accession>
<dbReference type="Proteomes" id="UP000756346">
    <property type="component" value="Unassembled WGS sequence"/>
</dbReference>
<reference evidence="2" key="1">
    <citation type="journal article" date="2021" name="Nat. Commun.">
        <title>Genetic determinants of endophytism in the Arabidopsis root mycobiome.</title>
        <authorList>
            <person name="Mesny F."/>
            <person name="Miyauchi S."/>
            <person name="Thiergart T."/>
            <person name="Pickel B."/>
            <person name="Atanasova L."/>
            <person name="Karlsson M."/>
            <person name="Huettel B."/>
            <person name="Barry K.W."/>
            <person name="Haridas S."/>
            <person name="Chen C."/>
            <person name="Bauer D."/>
            <person name="Andreopoulos W."/>
            <person name="Pangilinan J."/>
            <person name="LaButti K."/>
            <person name="Riley R."/>
            <person name="Lipzen A."/>
            <person name="Clum A."/>
            <person name="Drula E."/>
            <person name="Henrissat B."/>
            <person name="Kohler A."/>
            <person name="Grigoriev I.V."/>
            <person name="Martin F.M."/>
            <person name="Hacquard S."/>
        </authorList>
    </citation>
    <scope>NUCLEOTIDE SEQUENCE</scope>
    <source>
        <strain evidence="2">MPI-CAGE-CH-0230</strain>
    </source>
</reference>
<dbReference type="EMBL" id="JAGTJQ010000001">
    <property type="protein sequence ID" value="KAH7041007.1"/>
    <property type="molecule type" value="Genomic_DNA"/>
</dbReference>
<name>A0A9P9BWP8_9PEZI</name>
<dbReference type="GeneID" id="70178304"/>
<dbReference type="RefSeq" id="XP_046019062.1">
    <property type="nucleotide sequence ID" value="XM_046148758.1"/>
</dbReference>
<keyword evidence="3" id="KW-1185">Reference proteome</keyword>
<gene>
    <name evidence="2" type="ORF">B0I36DRAFT_18155</name>
</gene>
<evidence type="ECO:0000313" key="3">
    <source>
        <dbReference type="Proteomes" id="UP000756346"/>
    </source>
</evidence>
<sequence>MLQTQGFELALVVYLNTNLLLSSASERHGRVLLGCGRNRLDTHANTPRQYASVASRVCARYALSSISNGKILPLKKSTVICDVSQPLTVDMLHAKTGVPATEPRSDASRDREWKLGPPEPSPPCRRQRPFLSSDGQSTYASCVRRAACETDRASAAQFQQFCGHAEVLAAQR</sequence>
<proteinExistence type="predicted"/>